<dbReference type="GO" id="GO:0016874">
    <property type="term" value="F:ligase activity"/>
    <property type="evidence" value="ECO:0007669"/>
    <property type="project" value="UniProtKB-KW"/>
</dbReference>
<evidence type="ECO:0000256" key="4">
    <source>
        <dbReference type="PROSITE-ProRule" id="PRU00409"/>
    </source>
</evidence>
<dbReference type="SUPFAM" id="SSF56059">
    <property type="entry name" value="Glutathione synthetase ATP-binding domain-like"/>
    <property type="match status" value="1"/>
</dbReference>
<reference evidence="6 7" key="1">
    <citation type="submission" date="2016-10" db="EMBL/GenBank/DDBJ databases">
        <authorList>
            <person name="de Groot N.N."/>
        </authorList>
    </citation>
    <scope>NUCLEOTIDE SEQUENCE [LARGE SCALE GENOMIC DNA]</scope>
    <source>
        <strain evidence="6 7">DSM 21650</strain>
    </source>
</reference>
<evidence type="ECO:0000313" key="6">
    <source>
        <dbReference type="EMBL" id="SDZ32789.1"/>
    </source>
</evidence>
<dbReference type="Gene3D" id="3.40.50.20">
    <property type="match status" value="1"/>
</dbReference>
<sequence length="318" mass="36312">MRILLTAIGKRVQLINHLKKTNYVAGVDVGDLAPAKFFVDSFFKVPPCNDIEYVNSLLNICKNEKIHMLIPLYEKEFLILDSNRERFKEVGTILLLSSRLILDICNDKWNTYNFFKANNINTPRTYLVEEIKENQSIAIDYPVIIKPRDGMGSRGIFYAKDREELFHTISGLENYIIQEMIEGTEYTLDVLCGLDGEVISIVPRQRLEVRAGEVSKSKAVKDIRLIESTLELINKMNSMDNHKAIGPMNIQCIVNNNGEIKFIEINPRFGGGVPLTFETGVDYGQILNEMILGKKIEPIIGKFEELIMLRFDDAVFIK</sequence>
<gene>
    <name evidence="6" type="ORF">SAMN05660462_02703</name>
</gene>
<dbReference type="InterPro" id="IPR052032">
    <property type="entry name" value="ATP-dep_AA_Ligase"/>
</dbReference>
<dbReference type="Pfam" id="PF02655">
    <property type="entry name" value="ATP-grasp_3"/>
    <property type="match status" value="1"/>
</dbReference>
<dbReference type="Gene3D" id="3.30.470.20">
    <property type="entry name" value="ATP-grasp fold, B domain"/>
    <property type="match status" value="1"/>
</dbReference>
<evidence type="ECO:0000313" key="7">
    <source>
        <dbReference type="Proteomes" id="UP000198625"/>
    </source>
</evidence>
<dbReference type="GO" id="GO:0005524">
    <property type="term" value="F:ATP binding"/>
    <property type="evidence" value="ECO:0007669"/>
    <property type="project" value="UniProtKB-UniRule"/>
</dbReference>
<dbReference type="InterPro" id="IPR003806">
    <property type="entry name" value="ATP-grasp_PylC-type"/>
</dbReference>
<feature type="domain" description="ATP-grasp" evidence="5">
    <location>
        <begin position="112"/>
        <end position="292"/>
    </location>
</feature>
<dbReference type="Gene3D" id="3.30.1490.20">
    <property type="entry name" value="ATP-grasp fold, A domain"/>
    <property type="match status" value="1"/>
</dbReference>
<organism evidence="6 7">
    <name type="scientific">Proteiniborus ethanoligenes</name>
    <dbReference type="NCBI Taxonomy" id="415015"/>
    <lineage>
        <taxon>Bacteria</taxon>
        <taxon>Bacillati</taxon>
        <taxon>Bacillota</taxon>
        <taxon>Clostridia</taxon>
        <taxon>Eubacteriales</taxon>
        <taxon>Proteiniborus</taxon>
    </lineage>
</organism>
<dbReference type="STRING" id="415015.SAMN05660462_02703"/>
<dbReference type="InterPro" id="IPR011761">
    <property type="entry name" value="ATP-grasp"/>
</dbReference>
<keyword evidence="3 4" id="KW-0067">ATP-binding</keyword>
<dbReference type="InterPro" id="IPR048764">
    <property type="entry name" value="PylC_N"/>
</dbReference>
<dbReference type="PROSITE" id="PS50975">
    <property type="entry name" value="ATP_GRASP"/>
    <property type="match status" value="1"/>
</dbReference>
<dbReference type="RefSeq" id="WP_091732367.1">
    <property type="nucleotide sequence ID" value="NZ_FNQE01000036.1"/>
</dbReference>
<evidence type="ECO:0000256" key="3">
    <source>
        <dbReference type="ARBA" id="ARBA00022840"/>
    </source>
</evidence>
<dbReference type="Pfam" id="PF21360">
    <property type="entry name" value="PylC-like_N"/>
    <property type="match status" value="1"/>
</dbReference>
<dbReference type="EMBL" id="FNQE01000036">
    <property type="protein sequence ID" value="SDZ32789.1"/>
    <property type="molecule type" value="Genomic_DNA"/>
</dbReference>
<keyword evidence="7" id="KW-1185">Reference proteome</keyword>
<accession>A0A1H3S6K7</accession>
<dbReference type="GO" id="GO:0046872">
    <property type="term" value="F:metal ion binding"/>
    <property type="evidence" value="ECO:0007669"/>
    <property type="project" value="InterPro"/>
</dbReference>
<dbReference type="PANTHER" id="PTHR43585:SF2">
    <property type="entry name" value="ATP-GRASP ENZYME FSQD"/>
    <property type="match status" value="1"/>
</dbReference>
<evidence type="ECO:0000256" key="1">
    <source>
        <dbReference type="ARBA" id="ARBA00022598"/>
    </source>
</evidence>
<dbReference type="NCBIfam" id="NF009403">
    <property type="entry name" value="PRK12767.1-2"/>
    <property type="match status" value="1"/>
</dbReference>
<dbReference type="PANTHER" id="PTHR43585">
    <property type="entry name" value="FUMIPYRROLE BIOSYNTHESIS PROTEIN C"/>
    <property type="match status" value="1"/>
</dbReference>
<keyword evidence="1" id="KW-0436">Ligase</keyword>
<proteinExistence type="predicted"/>
<evidence type="ECO:0000259" key="5">
    <source>
        <dbReference type="PROSITE" id="PS50975"/>
    </source>
</evidence>
<dbReference type="OrthoDB" id="9803907at2"/>
<keyword evidence="2 4" id="KW-0547">Nucleotide-binding</keyword>
<dbReference type="InterPro" id="IPR013815">
    <property type="entry name" value="ATP_grasp_subdomain_1"/>
</dbReference>
<protein>
    <submittedName>
        <fullName evidence="6">Carbamoyl-phosphate synthase large subunit</fullName>
    </submittedName>
</protein>
<name>A0A1H3S6K7_9FIRM</name>
<dbReference type="Proteomes" id="UP000198625">
    <property type="component" value="Unassembled WGS sequence"/>
</dbReference>
<evidence type="ECO:0000256" key="2">
    <source>
        <dbReference type="ARBA" id="ARBA00022741"/>
    </source>
</evidence>
<dbReference type="AlphaFoldDB" id="A0A1H3S6K7"/>